<keyword evidence="3" id="KW-1185">Reference proteome</keyword>
<feature type="region of interest" description="Disordered" evidence="1">
    <location>
        <begin position="1"/>
        <end position="31"/>
    </location>
</feature>
<sequence length="76" mass="7891">MRPTIHPASPWSLPSPHAPTPPNSHSPGHGAATGLAVLLACFQVKPSPRRPITASAVATTTSRRLGARRLALAAVR</sequence>
<proteinExistence type="predicted"/>
<dbReference type="Proteomes" id="UP000479710">
    <property type="component" value="Unassembled WGS sequence"/>
</dbReference>
<reference evidence="2 3" key="1">
    <citation type="submission" date="2019-11" db="EMBL/GenBank/DDBJ databases">
        <title>Whole genome sequence of Oryza granulata.</title>
        <authorList>
            <person name="Li W."/>
        </authorList>
    </citation>
    <scope>NUCLEOTIDE SEQUENCE [LARGE SCALE GENOMIC DNA]</scope>
    <source>
        <strain evidence="3">cv. Menghai</strain>
        <tissue evidence="2">Leaf</tissue>
    </source>
</reference>
<evidence type="ECO:0000313" key="3">
    <source>
        <dbReference type="Proteomes" id="UP000479710"/>
    </source>
</evidence>
<dbReference type="EMBL" id="SPHZ02000007">
    <property type="protein sequence ID" value="KAF0906335.1"/>
    <property type="molecule type" value="Genomic_DNA"/>
</dbReference>
<accession>A0A6G1D0D0</accession>
<dbReference type="AlphaFoldDB" id="A0A6G1D0D0"/>
<evidence type="ECO:0000256" key="1">
    <source>
        <dbReference type="SAM" id="MobiDB-lite"/>
    </source>
</evidence>
<organism evidence="2 3">
    <name type="scientific">Oryza meyeriana var. granulata</name>
    <dbReference type="NCBI Taxonomy" id="110450"/>
    <lineage>
        <taxon>Eukaryota</taxon>
        <taxon>Viridiplantae</taxon>
        <taxon>Streptophyta</taxon>
        <taxon>Embryophyta</taxon>
        <taxon>Tracheophyta</taxon>
        <taxon>Spermatophyta</taxon>
        <taxon>Magnoliopsida</taxon>
        <taxon>Liliopsida</taxon>
        <taxon>Poales</taxon>
        <taxon>Poaceae</taxon>
        <taxon>BOP clade</taxon>
        <taxon>Oryzoideae</taxon>
        <taxon>Oryzeae</taxon>
        <taxon>Oryzinae</taxon>
        <taxon>Oryza</taxon>
        <taxon>Oryza meyeriana</taxon>
    </lineage>
</organism>
<protein>
    <submittedName>
        <fullName evidence="2">Uncharacterized protein</fullName>
    </submittedName>
</protein>
<name>A0A6G1D0D0_9ORYZ</name>
<evidence type="ECO:0000313" key="2">
    <source>
        <dbReference type="EMBL" id="KAF0906335.1"/>
    </source>
</evidence>
<comment type="caution">
    <text evidence="2">The sequence shown here is derived from an EMBL/GenBank/DDBJ whole genome shotgun (WGS) entry which is preliminary data.</text>
</comment>
<gene>
    <name evidence="2" type="ORF">E2562_009697</name>
</gene>